<protein>
    <submittedName>
        <fullName evidence="3">Uncharacterized protein</fullName>
    </submittedName>
</protein>
<evidence type="ECO:0000256" key="2">
    <source>
        <dbReference type="SAM" id="MobiDB-lite"/>
    </source>
</evidence>
<dbReference type="Proteomes" id="UP000250235">
    <property type="component" value="Unassembled WGS sequence"/>
</dbReference>
<dbReference type="AlphaFoldDB" id="A0A2Z7AVY9"/>
<gene>
    <name evidence="3" type="ORF">F511_24028</name>
</gene>
<dbReference type="EMBL" id="KV013429">
    <property type="protein sequence ID" value="KZV23619.1"/>
    <property type="molecule type" value="Genomic_DNA"/>
</dbReference>
<accession>A0A2Z7AVY9</accession>
<keyword evidence="4" id="KW-1185">Reference proteome</keyword>
<evidence type="ECO:0000313" key="3">
    <source>
        <dbReference type="EMBL" id="KZV23619.1"/>
    </source>
</evidence>
<feature type="coiled-coil region" evidence="1">
    <location>
        <begin position="134"/>
        <end position="165"/>
    </location>
</feature>
<evidence type="ECO:0000313" key="4">
    <source>
        <dbReference type="Proteomes" id="UP000250235"/>
    </source>
</evidence>
<organism evidence="3 4">
    <name type="scientific">Dorcoceras hygrometricum</name>
    <dbReference type="NCBI Taxonomy" id="472368"/>
    <lineage>
        <taxon>Eukaryota</taxon>
        <taxon>Viridiplantae</taxon>
        <taxon>Streptophyta</taxon>
        <taxon>Embryophyta</taxon>
        <taxon>Tracheophyta</taxon>
        <taxon>Spermatophyta</taxon>
        <taxon>Magnoliopsida</taxon>
        <taxon>eudicotyledons</taxon>
        <taxon>Gunneridae</taxon>
        <taxon>Pentapetalae</taxon>
        <taxon>asterids</taxon>
        <taxon>lamiids</taxon>
        <taxon>Lamiales</taxon>
        <taxon>Gesneriaceae</taxon>
        <taxon>Didymocarpoideae</taxon>
        <taxon>Trichosporeae</taxon>
        <taxon>Loxocarpinae</taxon>
        <taxon>Dorcoceras</taxon>
    </lineage>
</organism>
<reference evidence="3 4" key="1">
    <citation type="journal article" date="2015" name="Proc. Natl. Acad. Sci. U.S.A.">
        <title>The resurrection genome of Boea hygrometrica: A blueprint for survival of dehydration.</title>
        <authorList>
            <person name="Xiao L."/>
            <person name="Yang G."/>
            <person name="Zhang L."/>
            <person name="Yang X."/>
            <person name="Zhao S."/>
            <person name="Ji Z."/>
            <person name="Zhou Q."/>
            <person name="Hu M."/>
            <person name="Wang Y."/>
            <person name="Chen M."/>
            <person name="Xu Y."/>
            <person name="Jin H."/>
            <person name="Xiao X."/>
            <person name="Hu G."/>
            <person name="Bao F."/>
            <person name="Hu Y."/>
            <person name="Wan P."/>
            <person name="Li L."/>
            <person name="Deng X."/>
            <person name="Kuang T."/>
            <person name="Xiang C."/>
            <person name="Zhu J.K."/>
            <person name="Oliver M.J."/>
            <person name="He Y."/>
        </authorList>
    </citation>
    <scope>NUCLEOTIDE SEQUENCE [LARGE SCALE GENOMIC DNA]</scope>
    <source>
        <strain evidence="4">cv. XS01</strain>
    </source>
</reference>
<keyword evidence="1" id="KW-0175">Coiled coil</keyword>
<name>A0A2Z7AVY9_9LAMI</name>
<sequence>MDREQGTSSWFTSLVQEQSSDEAQRVLVKSRTIQAQIKCSIQGQCAKPRTSAVMECKSDHKHKARRARGDPLDGDEEESVCKGYSISLHRTKLTSLENNPNLLRYREQIRDQLVKVKSTGQEEEEQLSTRVDDKRKLEEHLKRKREEKKRALEQLEVKTSSVQRRTEISWLYISQQSTSRRQREKRCAQKVKKSARRAKCCANPKCKTEERTTQALGRRW</sequence>
<evidence type="ECO:0000256" key="1">
    <source>
        <dbReference type="SAM" id="Coils"/>
    </source>
</evidence>
<feature type="region of interest" description="Disordered" evidence="2">
    <location>
        <begin position="55"/>
        <end position="78"/>
    </location>
</feature>
<proteinExistence type="predicted"/>